<proteinExistence type="predicted"/>
<comment type="caution">
    <text evidence="2">The sequence shown here is derived from an EMBL/GenBank/DDBJ whole genome shotgun (WGS) entry which is preliminary data.</text>
</comment>
<name>A0ABN9SPR1_9DINO</name>
<reference evidence="2" key="1">
    <citation type="submission" date="2023-10" db="EMBL/GenBank/DDBJ databases">
        <authorList>
            <person name="Chen Y."/>
            <person name="Shah S."/>
            <person name="Dougan E. K."/>
            <person name="Thang M."/>
            <person name="Chan C."/>
        </authorList>
    </citation>
    <scope>NUCLEOTIDE SEQUENCE [LARGE SCALE GENOMIC DNA]</scope>
</reference>
<sequence>MRGLTGASRPGGVKIHLVVKDSGGFQQHAGEPPAPEDAPAPKEVKDWSRDKRQEWGKGGHPQWPAWQAESTQRRQPWQLSAHAQAPPRPATLLRPK</sequence>
<keyword evidence="3" id="KW-1185">Reference proteome</keyword>
<dbReference type="EMBL" id="CAUYUJ010012370">
    <property type="protein sequence ID" value="CAK0833842.1"/>
    <property type="molecule type" value="Genomic_DNA"/>
</dbReference>
<evidence type="ECO:0000313" key="3">
    <source>
        <dbReference type="Proteomes" id="UP001189429"/>
    </source>
</evidence>
<gene>
    <name evidence="2" type="ORF">PCOR1329_LOCUS31414</name>
</gene>
<protein>
    <submittedName>
        <fullName evidence="2">Uncharacterized protein</fullName>
    </submittedName>
</protein>
<feature type="non-terminal residue" evidence="2">
    <location>
        <position position="96"/>
    </location>
</feature>
<feature type="compositionally biased region" description="Polar residues" evidence="1">
    <location>
        <begin position="68"/>
        <end position="78"/>
    </location>
</feature>
<evidence type="ECO:0000313" key="2">
    <source>
        <dbReference type="EMBL" id="CAK0833842.1"/>
    </source>
</evidence>
<feature type="region of interest" description="Disordered" evidence="1">
    <location>
        <begin position="20"/>
        <end position="96"/>
    </location>
</feature>
<accession>A0ABN9SPR1</accession>
<evidence type="ECO:0000256" key="1">
    <source>
        <dbReference type="SAM" id="MobiDB-lite"/>
    </source>
</evidence>
<organism evidence="2 3">
    <name type="scientific">Prorocentrum cordatum</name>
    <dbReference type="NCBI Taxonomy" id="2364126"/>
    <lineage>
        <taxon>Eukaryota</taxon>
        <taxon>Sar</taxon>
        <taxon>Alveolata</taxon>
        <taxon>Dinophyceae</taxon>
        <taxon>Prorocentrales</taxon>
        <taxon>Prorocentraceae</taxon>
        <taxon>Prorocentrum</taxon>
    </lineage>
</organism>
<dbReference type="Proteomes" id="UP001189429">
    <property type="component" value="Unassembled WGS sequence"/>
</dbReference>
<feature type="compositionally biased region" description="Basic and acidic residues" evidence="1">
    <location>
        <begin position="39"/>
        <end position="57"/>
    </location>
</feature>